<dbReference type="EMBL" id="JH717898">
    <property type="protein sequence ID" value="EWZ43618.1"/>
    <property type="molecule type" value="Genomic_DNA"/>
</dbReference>
<dbReference type="VEuPathDB" id="FungiDB:FOZG_04708"/>
<reference evidence="1" key="1">
    <citation type="submission" date="2011-06" db="EMBL/GenBank/DDBJ databases">
        <title>The Genome Sequence of Fusarium oxysporum Fo47.</title>
        <authorList>
            <consortium name="The Broad Institute Genome Sequencing Platform"/>
            <person name="Ma L.-J."/>
            <person name="Gale L.R."/>
            <person name="Schwartz D.C."/>
            <person name="Zhou S."/>
            <person name="Corby-Kistler H."/>
            <person name="Young S.K."/>
            <person name="Zeng Q."/>
            <person name="Gargeya S."/>
            <person name="Fitzgerald M."/>
            <person name="Haas B."/>
            <person name="Abouelleil A."/>
            <person name="Alvarado L."/>
            <person name="Arachchi H.M."/>
            <person name="Berlin A."/>
            <person name="Brown A."/>
            <person name="Chapman S.B."/>
            <person name="Chen Z."/>
            <person name="Dunbar C."/>
            <person name="Freedman E."/>
            <person name="Gearin G."/>
            <person name="Gellesch M."/>
            <person name="Goldberg J."/>
            <person name="Griggs A."/>
            <person name="Gujja S."/>
            <person name="Heiman D."/>
            <person name="Howarth C."/>
            <person name="Larson L."/>
            <person name="Lui A."/>
            <person name="MacDonald P.J.P."/>
            <person name="Mehta T."/>
            <person name="Montmayeur A."/>
            <person name="Murphy C."/>
            <person name="Neiman D."/>
            <person name="Pearson M."/>
            <person name="Priest M."/>
            <person name="Roberts A."/>
            <person name="Saif S."/>
            <person name="Shea T."/>
            <person name="Shenoy N."/>
            <person name="Sisk P."/>
            <person name="Stolte C."/>
            <person name="Sykes S."/>
            <person name="Wortman J."/>
            <person name="Nusbaum C."/>
            <person name="Birren B."/>
        </authorList>
    </citation>
    <scope>NUCLEOTIDE SEQUENCE [LARGE SCALE GENOMIC DNA]</scope>
    <source>
        <strain evidence="1">Fo47</strain>
    </source>
</reference>
<organism evidence="1">
    <name type="scientific">Fusarium oxysporum Fo47</name>
    <dbReference type="NCBI Taxonomy" id="660027"/>
    <lineage>
        <taxon>Eukaryota</taxon>
        <taxon>Fungi</taxon>
        <taxon>Dikarya</taxon>
        <taxon>Ascomycota</taxon>
        <taxon>Pezizomycotina</taxon>
        <taxon>Sordariomycetes</taxon>
        <taxon>Hypocreomycetidae</taxon>
        <taxon>Hypocreales</taxon>
        <taxon>Nectriaceae</taxon>
        <taxon>Fusarium</taxon>
        <taxon>Fusarium oxysporum species complex</taxon>
    </lineage>
</organism>
<sequence length="114" mass="12768">MGVNGCRAYWWRCDCQLSFNPLAVTVTALSSNGGHRIIAGDFMVGWGSGSFVCKVTDGDSIDEWLHTLGANFTCENASHGEIANARVPNNLPKLLRRTTKHHDFSFWRRSHCWV</sequence>
<accession>W9KR03</accession>
<dbReference type="Proteomes" id="UP000030766">
    <property type="component" value="Unassembled WGS sequence"/>
</dbReference>
<name>W9KR03_FUSOX</name>
<evidence type="ECO:0000313" key="1">
    <source>
        <dbReference type="EMBL" id="EWZ43618.1"/>
    </source>
</evidence>
<gene>
    <name evidence="1" type="ORF">FOZG_04708</name>
</gene>
<proteinExistence type="predicted"/>
<dbReference type="AlphaFoldDB" id="W9KR03"/>
<protein>
    <submittedName>
        <fullName evidence="1">Uncharacterized protein</fullName>
    </submittedName>
</protein>
<reference evidence="1" key="2">
    <citation type="submission" date="2012-06" db="EMBL/GenBank/DDBJ databases">
        <title>Annotation of the Genome Sequence of Fusarium oxysporum Fo47.</title>
        <authorList>
            <consortium name="The Broad Institute Genomics Platform"/>
            <person name="Ma L.-J."/>
            <person name="Corby-Kistler H."/>
            <person name="Broz K."/>
            <person name="Gale L.R."/>
            <person name="Jonkers W."/>
            <person name="O'Donnell K."/>
            <person name="Ploetz R."/>
            <person name="Steinberg C."/>
            <person name="Schwartz D.C."/>
            <person name="VanEtten H."/>
            <person name="Zhou S."/>
            <person name="Young S.K."/>
            <person name="Zeng Q."/>
            <person name="Gargeya S."/>
            <person name="Fitzgerald M."/>
            <person name="Abouelleil A."/>
            <person name="Alvarado L."/>
            <person name="Chapman S.B."/>
            <person name="Gainer-Dewar J."/>
            <person name="Goldberg J."/>
            <person name="Griggs A."/>
            <person name="Gujja S."/>
            <person name="Hansen M."/>
            <person name="Howarth C."/>
            <person name="Imamovic A."/>
            <person name="Ireland A."/>
            <person name="Larimer J."/>
            <person name="McCowan C."/>
            <person name="Murphy C."/>
            <person name="Pearson M."/>
            <person name="Poon T.W."/>
            <person name="Priest M."/>
            <person name="Roberts A."/>
            <person name="Saif S."/>
            <person name="Shea T."/>
            <person name="Sykes S."/>
            <person name="Wortman J."/>
            <person name="Nusbaum C."/>
            <person name="Birren B."/>
        </authorList>
    </citation>
    <scope>NUCLEOTIDE SEQUENCE</scope>
    <source>
        <strain evidence="1">Fo47</strain>
    </source>
</reference>
<dbReference type="HOGENOM" id="CLU_2121173_0_0_1"/>